<sequence length="281" mass="29969">MTRFESFDGTELAYRRIGEGAPLLVIPGGPGRAGEYLGDLGGLSRDRTLYILDNRGTGGSAVPADGDHRAATLAADVEAFRAHLGLDRIDLLGHSAGGGVVQLYAAAHPDRLRRVVLAGSSFMVSGVPGGVARDRVMAERAAEPWYSEATAALAEVQRAEPFQETEAQRMAMAPLLYGRWDAVAREHAASDSRQRSAEATEGMYAGLAEPRGVVKRLGELSAPVLLLAGEHDIVLTRFAAADAVGLFPAGELAVMPGGGHFMWLDDPEWFRSTVVEFLSRD</sequence>
<evidence type="ECO:0000256" key="1">
    <source>
        <dbReference type="ARBA" id="ARBA00010088"/>
    </source>
</evidence>
<protein>
    <submittedName>
        <fullName evidence="4">Pimeloyl-ACP methyl ester carboxylesterase</fullName>
    </submittedName>
</protein>
<dbReference type="GO" id="GO:0004177">
    <property type="term" value="F:aminopeptidase activity"/>
    <property type="evidence" value="ECO:0007669"/>
    <property type="project" value="UniProtKB-EC"/>
</dbReference>
<evidence type="ECO:0000256" key="2">
    <source>
        <dbReference type="ARBA" id="ARBA00022801"/>
    </source>
</evidence>
<dbReference type="EMBL" id="VLLL01000005">
    <property type="protein sequence ID" value="TWJ14516.1"/>
    <property type="molecule type" value="Genomic_DNA"/>
</dbReference>
<accession>A0A562V9F5</accession>
<dbReference type="Pfam" id="PF00561">
    <property type="entry name" value="Abhydrolase_1"/>
    <property type="match status" value="1"/>
</dbReference>
<dbReference type="InterPro" id="IPR002410">
    <property type="entry name" value="Peptidase_S33"/>
</dbReference>
<dbReference type="Proteomes" id="UP000321617">
    <property type="component" value="Unassembled WGS sequence"/>
</dbReference>
<keyword evidence="5" id="KW-1185">Reference proteome</keyword>
<dbReference type="PANTHER" id="PTHR43798">
    <property type="entry name" value="MONOACYLGLYCEROL LIPASE"/>
    <property type="match status" value="1"/>
</dbReference>
<proteinExistence type="inferred from homology"/>
<dbReference type="InterPro" id="IPR050266">
    <property type="entry name" value="AB_hydrolase_sf"/>
</dbReference>
<feature type="domain" description="AB hydrolase-1" evidence="3">
    <location>
        <begin position="22"/>
        <end position="267"/>
    </location>
</feature>
<dbReference type="Gene3D" id="3.40.50.1820">
    <property type="entry name" value="alpha/beta hydrolase"/>
    <property type="match status" value="1"/>
</dbReference>
<dbReference type="RefSeq" id="WP_147131667.1">
    <property type="nucleotide sequence ID" value="NZ_BAABIJ010000001.1"/>
</dbReference>
<reference evidence="4 5" key="1">
    <citation type="journal article" date="2013" name="Stand. Genomic Sci.">
        <title>Genomic Encyclopedia of Type Strains, Phase I: The one thousand microbial genomes (KMG-I) project.</title>
        <authorList>
            <person name="Kyrpides N.C."/>
            <person name="Woyke T."/>
            <person name="Eisen J.A."/>
            <person name="Garrity G."/>
            <person name="Lilburn T.G."/>
            <person name="Beck B.J."/>
            <person name="Whitman W.B."/>
            <person name="Hugenholtz P."/>
            <person name="Klenk H.P."/>
        </authorList>
    </citation>
    <scope>NUCLEOTIDE SEQUENCE [LARGE SCALE GENOMIC DNA]</scope>
    <source>
        <strain evidence="4 5">DSM 45044</strain>
    </source>
</reference>
<dbReference type="GO" id="GO:0016020">
    <property type="term" value="C:membrane"/>
    <property type="evidence" value="ECO:0007669"/>
    <property type="project" value="TreeGrafter"/>
</dbReference>
<dbReference type="InterPro" id="IPR000073">
    <property type="entry name" value="AB_hydrolase_1"/>
</dbReference>
<comment type="similarity">
    <text evidence="1">Belongs to the peptidase S33 family.</text>
</comment>
<dbReference type="OrthoDB" id="9796770at2"/>
<dbReference type="SUPFAM" id="SSF53474">
    <property type="entry name" value="alpha/beta-Hydrolases"/>
    <property type="match status" value="1"/>
</dbReference>
<keyword evidence="2" id="KW-0378">Hydrolase</keyword>
<evidence type="ECO:0000259" key="3">
    <source>
        <dbReference type="Pfam" id="PF00561"/>
    </source>
</evidence>
<gene>
    <name evidence="4" type="ORF">LX16_0201</name>
</gene>
<dbReference type="AlphaFoldDB" id="A0A562V9F5"/>
<evidence type="ECO:0000313" key="5">
    <source>
        <dbReference type="Proteomes" id="UP000321617"/>
    </source>
</evidence>
<dbReference type="PRINTS" id="PR00793">
    <property type="entry name" value="PROAMNOPTASE"/>
</dbReference>
<dbReference type="PANTHER" id="PTHR43798:SF33">
    <property type="entry name" value="HYDROLASE, PUTATIVE (AFU_ORTHOLOGUE AFUA_2G14860)-RELATED"/>
    <property type="match status" value="1"/>
</dbReference>
<dbReference type="InterPro" id="IPR029058">
    <property type="entry name" value="AB_hydrolase_fold"/>
</dbReference>
<name>A0A562V9F5_9ACTN</name>
<evidence type="ECO:0000313" key="4">
    <source>
        <dbReference type="EMBL" id="TWJ14516.1"/>
    </source>
</evidence>
<dbReference type="GO" id="GO:0006508">
    <property type="term" value="P:proteolysis"/>
    <property type="evidence" value="ECO:0007669"/>
    <property type="project" value="InterPro"/>
</dbReference>
<organism evidence="4 5">
    <name type="scientific">Stackebrandtia albiflava</name>
    <dbReference type="NCBI Taxonomy" id="406432"/>
    <lineage>
        <taxon>Bacteria</taxon>
        <taxon>Bacillati</taxon>
        <taxon>Actinomycetota</taxon>
        <taxon>Actinomycetes</taxon>
        <taxon>Glycomycetales</taxon>
        <taxon>Glycomycetaceae</taxon>
        <taxon>Stackebrandtia</taxon>
    </lineage>
</organism>
<comment type="caution">
    <text evidence="4">The sequence shown here is derived from an EMBL/GenBank/DDBJ whole genome shotgun (WGS) entry which is preliminary data.</text>
</comment>